<keyword evidence="10" id="KW-1185">Reference proteome</keyword>
<evidence type="ECO:0000313" key="9">
    <source>
        <dbReference type="EMBL" id="WZW98379.1"/>
    </source>
</evidence>
<dbReference type="EMBL" id="CP115965">
    <property type="protein sequence ID" value="WZW98379.1"/>
    <property type="molecule type" value="Genomic_DNA"/>
</dbReference>
<feature type="domain" description="Thioredoxin" evidence="8">
    <location>
        <begin position="1"/>
        <end position="107"/>
    </location>
</feature>
<dbReference type="RefSeq" id="WP_342372431.1">
    <property type="nucleotide sequence ID" value="NZ_CP115965.1"/>
</dbReference>
<dbReference type="PROSITE" id="PS51352">
    <property type="entry name" value="THIOREDOXIN_2"/>
    <property type="match status" value="1"/>
</dbReference>
<evidence type="ECO:0000256" key="1">
    <source>
        <dbReference type="ARBA" id="ARBA00008987"/>
    </source>
</evidence>
<evidence type="ECO:0000256" key="6">
    <source>
        <dbReference type="NCBIfam" id="TIGR01068"/>
    </source>
</evidence>
<dbReference type="InterPro" id="IPR005746">
    <property type="entry name" value="Thioredoxin"/>
</dbReference>
<dbReference type="PANTHER" id="PTHR45663:SF11">
    <property type="entry name" value="GEO12009P1"/>
    <property type="match status" value="1"/>
</dbReference>
<keyword evidence="3" id="KW-0249">Electron transport</keyword>
<comment type="similarity">
    <text evidence="1 7">Belongs to the thioredoxin family.</text>
</comment>
<evidence type="ECO:0000256" key="7">
    <source>
        <dbReference type="PIRNR" id="PIRNR000077"/>
    </source>
</evidence>
<dbReference type="InterPro" id="IPR036249">
    <property type="entry name" value="Thioredoxin-like_sf"/>
</dbReference>
<evidence type="ECO:0000256" key="3">
    <source>
        <dbReference type="ARBA" id="ARBA00022982"/>
    </source>
</evidence>
<organism evidence="9 10">
    <name type="scientific">Propioniciclava soli</name>
    <dbReference type="NCBI Taxonomy" id="2775081"/>
    <lineage>
        <taxon>Bacteria</taxon>
        <taxon>Bacillati</taxon>
        <taxon>Actinomycetota</taxon>
        <taxon>Actinomycetes</taxon>
        <taxon>Propionibacteriales</taxon>
        <taxon>Propionibacteriaceae</taxon>
        <taxon>Propioniciclava</taxon>
    </lineage>
</organism>
<protein>
    <recommendedName>
        <fullName evidence="6 7">Thioredoxin</fullName>
    </recommendedName>
</protein>
<evidence type="ECO:0000313" key="10">
    <source>
        <dbReference type="Proteomes" id="UP001434337"/>
    </source>
</evidence>
<dbReference type="PRINTS" id="PR00421">
    <property type="entry name" value="THIOREDOXIN"/>
</dbReference>
<dbReference type="PANTHER" id="PTHR45663">
    <property type="entry name" value="GEO12009P1"/>
    <property type="match status" value="1"/>
</dbReference>
<evidence type="ECO:0000256" key="5">
    <source>
        <dbReference type="ARBA" id="ARBA00023284"/>
    </source>
</evidence>
<dbReference type="Gene3D" id="3.40.30.10">
    <property type="entry name" value="Glutaredoxin"/>
    <property type="match status" value="1"/>
</dbReference>
<evidence type="ECO:0000256" key="4">
    <source>
        <dbReference type="ARBA" id="ARBA00023157"/>
    </source>
</evidence>
<dbReference type="Proteomes" id="UP001434337">
    <property type="component" value="Chromosome"/>
</dbReference>
<evidence type="ECO:0000256" key="2">
    <source>
        <dbReference type="ARBA" id="ARBA00022448"/>
    </source>
</evidence>
<accession>A0ABZ3C6J9</accession>
<proteinExistence type="inferred from homology"/>
<sequence>MGSVAEVTDSTFDEVVLQSSKPVLVDYWADWCSPCKQIAPIIDELAAEYGDKVTFVKLDTNSNPQVPAQQGIMGLPTLQLFVDGTVVTSMTGGKTKATLIRALEDYL</sequence>
<dbReference type="PIRSF" id="PIRSF000077">
    <property type="entry name" value="Thioredoxin"/>
    <property type="match status" value="1"/>
</dbReference>
<evidence type="ECO:0000259" key="8">
    <source>
        <dbReference type="PROSITE" id="PS51352"/>
    </source>
</evidence>
<keyword evidence="2" id="KW-0813">Transport</keyword>
<dbReference type="SUPFAM" id="SSF52833">
    <property type="entry name" value="Thioredoxin-like"/>
    <property type="match status" value="1"/>
</dbReference>
<keyword evidence="4" id="KW-1015">Disulfide bond</keyword>
<keyword evidence="5" id="KW-0676">Redox-active center</keyword>
<dbReference type="InterPro" id="IPR013766">
    <property type="entry name" value="Thioredoxin_domain"/>
</dbReference>
<dbReference type="NCBIfam" id="TIGR01068">
    <property type="entry name" value="thioredoxin"/>
    <property type="match status" value="1"/>
</dbReference>
<reference evidence="9 10" key="1">
    <citation type="journal article" date="2023" name="Environ Microbiome">
        <title>A coral-associated actinobacterium mitigates coral bleaching under heat stress.</title>
        <authorList>
            <person name="Li J."/>
            <person name="Zou Y."/>
            <person name="Li Q."/>
            <person name="Zhang J."/>
            <person name="Bourne D.G."/>
            <person name="Lyu Y."/>
            <person name="Liu C."/>
            <person name="Zhang S."/>
        </authorList>
    </citation>
    <scope>NUCLEOTIDE SEQUENCE [LARGE SCALE GENOMIC DNA]</scope>
    <source>
        <strain evidence="9 10">SCSIO 13291</strain>
    </source>
</reference>
<gene>
    <name evidence="9" type="primary">trxA</name>
    <name evidence="9" type="ORF">PCC79_16050</name>
</gene>
<name>A0ABZ3C6J9_9ACTN</name>
<dbReference type="CDD" id="cd02947">
    <property type="entry name" value="TRX_family"/>
    <property type="match status" value="1"/>
</dbReference>
<dbReference type="Pfam" id="PF00085">
    <property type="entry name" value="Thioredoxin"/>
    <property type="match status" value="1"/>
</dbReference>